<sequence length="225" mass="24534">MGIDRNSSTHSATPLSFRIGVICGSQRVVQAGSQITDFVEAVVKDSLSIPHGIDLVRINIKDVGLPLLDEPGLPKFFKSTDNNKHEHTRRWSRTITRLDGFIFITPDYNSNIPAGLKNALDYLWHEWEGKPAMIISYGGSGGIQAAASLKLTCAKGLQMKVVDTVVNLKYGTFETLMRAASGEDMGLLPLGRTSLWTSEIPTIQQALNELLDLLNLSINAAEVVG</sequence>
<organism evidence="2 3">
    <name type="scientific">Fusarium pseudocircinatum</name>
    <dbReference type="NCBI Taxonomy" id="56676"/>
    <lineage>
        <taxon>Eukaryota</taxon>
        <taxon>Fungi</taxon>
        <taxon>Dikarya</taxon>
        <taxon>Ascomycota</taxon>
        <taxon>Pezizomycotina</taxon>
        <taxon>Sordariomycetes</taxon>
        <taxon>Hypocreomycetidae</taxon>
        <taxon>Hypocreales</taxon>
        <taxon>Nectriaceae</taxon>
        <taxon>Fusarium</taxon>
        <taxon>Fusarium fujikuroi species complex</taxon>
    </lineage>
</organism>
<dbReference type="PANTHER" id="PTHR30543">
    <property type="entry name" value="CHROMATE REDUCTASE"/>
    <property type="match status" value="1"/>
</dbReference>
<keyword evidence="3" id="KW-1185">Reference proteome</keyword>
<protein>
    <submittedName>
        <fullName evidence="2">NADPH-dependent FMN reductase</fullName>
    </submittedName>
</protein>
<dbReference type="OrthoDB" id="68575at2759"/>
<dbReference type="SUPFAM" id="SSF52218">
    <property type="entry name" value="Flavoproteins"/>
    <property type="match status" value="1"/>
</dbReference>
<dbReference type="GO" id="GO:0016491">
    <property type="term" value="F:oxidoreductase activity"/>
    <property type="evidence" value="ECO:0007669"/>
    <property type="project" value="InterPro"/>
</dbReference>
<evidence type="ECO:0000313" key="3">
    <source>
        <dbReference type="Proteomes" id="UP000546213"/>
    </source>
</evidence>
<dbReference type="PANTHER" id="PTHR30543:SF21">
    <property type="entry name" value="NAD(P)H-DEPENDENT FMN REDUCTASE LOT6"/>
    <property type="match status" value="1"/>
</dbReference>
<dbReference type="AlphaFoldDB" id="A0A8H5UVA1"/>
<dbReference type="GO" id="GO:0010181">
    <property type="term" value="F:FMN binding"/>
    <property type="evidence" value="ECO:0007669"/>
    <property type="project" value="TreeGrafter"/>
</dbReference>
<dbReference type="InterPro" id="IPR029039">
    <property type="entry name" value="Flavoprotein-like_sf"/>
</dbReference>
<dbReference type="InterPro" id="IPR050712">
    <property type="entry name" value="NAD(P)H-dep_reductase"/>
</dbReference>
<gene>
    <name evidence="2" type="ORF">FPCIR_2967</name>
</gene>
<dbReference type="InterPro" id="IPR005025">
    <property type="entry name" value="FMN_Rdtase-like_dom"/>
</dbReference>
<name>A0A8H5UVA1_9HYPO</name>
<proteinExistence type="predicted"/>
<dbReference type="Pfam" id="PF03358">
    <property type="entry name" value="FMN_red"/>
    <property type="match status" value="1"/>
</dbReference>
<comment type="caution">
    <text evidence="2">The sequence shown here is derived from an EMBL/GenBank/DDBJ whole genome shotgun (WGS) entry which is preliminary data.</text>
</comment>
<evidence type="ECO:0000313" key="2">
    <source>
        <dbReference type="EMBL" id="KAF5598670.1"/>
    </source>
</evidence>
<dbReference type="Gene3D" id="3.40.50.360">
    <property type="match status" value="1"/>
</dbReference>
<reference evidence="2 3" key="1">
    <citation type="submission" date="2020-05" db="EMBL/GenBank/DDBJ databases">
        <title>Identification and distribution of gene clusters putatively required for synthesis of sphingolipid metabolism inhibitors in phylogenetically diverse species of the filamentous fungus Fusarium.</title>
        <authorList>
            <person name="Kim H.-S."/>
            <person name="Busman M."/>
            <person name="Brown D.W."/>
            <person name="Divon H."/>
            <person name="Uhlig S."/>
            <person name="Proctor R.H."/>
        </authorList>
    </citation>
    <scope>NUCLEOTIDE SEQUENCE [LARGE SCALE GENOMIC DNA]</scope>
    <source>
        <strain evidence="2 3">NRRL 36939</strain>
    </source>
</reference>
<dbReference type="GO" id="GO:0005829">
    <property type="term" value="C:cytosol"/>
    <property type="evidence" value="ECO:0007669"/>
    <property type="project" value="TreeGrafter"/>
</dbReference>
<feature type="domain" description="NADPH-dependent FMN reductase-like" evidence="1">
    <location>
        <begin position="18"/>
        <end position="169"/>
    </location>
</feature>
<accession>A0A8H5UVA1</accession>
<dbReference type="Proteomes" id="UP000546213">
    <property type="component" value="Unassembled WGS sequence"/>
</dbReference>
<evidence type="ECO:0000259" key="1">
    <source>
        <dbReference type="Pfam" id="PF03358"/>
    </source>
</evidence>
<dbReference type="EMBL" id="JAAOAS010000060">
    <property type="protein sequence ID" value="KAF5598670.1"/>
    <property type="molecule type" value="Genomic_DNA"/>
</dbReference>